<name>G3PHX3_GASAC</name>
<dbReference type="OMA" id="TRIWSFH"/>
<dbReference type="PROSITE" id="PS50082">
    <property type="entry name" value="WD_REPEATS_2"/>
    <property type="match status" value="1"/>
</dbReference>
<dbReference type="InterPro" id="IPR036322">
    <property type="entry name" value="WD40_repeat_dom_sf"/>
</dbReference>
<dbReference type="InterPro" id="IPR015943">
    <property type="entry name" value="WD40/YVTN_repeat-like_dom_sf"/>
</dbReference>
<dbReference type="PANTHER" id="PTHR44472">
    <property type="entry name" value="DDB1- AND CUL4-ASSOCIATED FACTOR 4-RELATED"/>
    <property type="match status" value="1"/>
</dbReference>
<dbReference type="InterPro" id="IPR052254">
    <property type="entry name" value="CUL4-DDB1_E3_ligase_receptor"/>
</dbReference>
<dbReference type="AlphaFoldDB" id="G3PHX3"/>
<evidence type="ECO:0000256" key="1">
    <source>
        <dbReference type="ARBA" id="ARBA00022574"/>
    </source>
</evidence>
<evidence type="ECO:0008006" key="7">
    <source>
        <dbReference type="Google" id="ProtNLM"/>
    </source>
</evidence>
<dbReference type="eggNOG" id="KOG2695">
    <property type="taxonomic scope" value="Eukaryota"/>
</dbReference>
<dbReference type="InterPro" id="IPR001680">
    <property type="entry name" value="WD40_rpt"/>
</dbReference>
<dbReference type="Pfam" id="PF23761">
    <property type="entry name" value="Beta-prop_DCAF4"/>
    <property type="match status" value="1"/>
</dbReference>
<accession>G3PHX3</accession>
<dbReference type="Bgee" id="ENSGACG00000012994">
    <property type="expression patterns" value="Expressed in mesonephros and 13 other cell types or tissues"/>
</dbReference>
<dbReference type="SUPFAM" id="SSF50978">
    <property type="entry name" value="WD40 repeat-like"/>
    <property type="match status" value="1"/>
</dbReference>
<evidence type="ECO:0000313" key="6">
    <source>
        <dbReference type="Proteomes" id="UP000007635"/>
    </source>
</evidence>
<dbReference type="STRING" id="69293.ENSGACP00000017199"/>
<keyword evidence="2" id="KW-0677">Repeat</keyword>
<feature type="compositionally biased region" description="Basic and acidic residues" evidence="4">
    <location>
        <begin position="1"/>
        <end position="11"/>
    </location>
</feature>
<dbReference type="InParanoid" id="G3PHX3"/>
<feature type="compositionally biased region" description="Basic and acidic residues" evidence="4">
    <location>
        <begin position="117"/>
        <end position="133"/>
    </location>
</feature>
<feature type="region of interest" description="Disordered" evidence="4">
    <location>
        <begin position="117"/>
        <end position="138"/>
    </location>
</feature>
<sequence length="528" mass="59151">MKKWNWRDGQRPHRRRGAGQRQGWYRGNRHRSSQDEQRTGHNNARPPSRAPQRRLENQSASSSSPSSPPPSSSSSQTSNAAPELPGFYFDPEKNRYFRLLPGHNNCNPLTREMLQKKEREQQRNKMLAEDEKPRKKAPRTGLNTLLLLQKRHLGMLPEHSYSRLVHEVKVSGMKRHKLEIQSTDSSNPDTDNFRLIVGDSACERVFTVNDVSHGGCKYGIMNFSSSSRGSLSVEMCDNLYFTNRKVNSICWASVNYPDSHVLLCLVGAADTPGCVSLLPASLFSNSNPDQPGMLCSFKISSAWSCAWCLNPQFDKTFSTGLSRRVIVKDAETGRTQTYSTGSDVLAQQFALRVPVLFNGCRSGEIFSLDLRQRSRRGQSWKASRFHQESAITSVRVLQDDNYLLAADMLGQIKLWDVRATKPVQEYKGHHNEHAYLPIQVNEPEGLLLAGWPAAEDYPIPPSGRKRPDPQRGLLLQAGGVQGAPWPANGRQTRPLLLPLQHGLPGSSGAAGKRLLGKDWELFFSLIIS</sequence>
<feature type="repeat" description="WD" evidence="3">
    <location>
        <begin position="384"/>
        <end position="425"/>
    </location>
</feature>
<feature type="region of interest" description="Disordered" evidence="4">
    <location>
        <begin position="1"/>
        <end position="87"/>
    </location>
</feature>
<keyword evidence="6" id="KW-1185">Reference proteome</keyword>
<reference evidence="5" key="2">
    <citation type="submission" date="2025-08" db="UniProtKB">
        <authorList>
            <consortium name="Ensembl"/>
        </authorList>
    </citation>
    <scope>IDENTIFICATION</scope>
</reference>
<evidence type="ECO:0000256" key="3">
    <source>
        <dbReference type="PROSITE-ProRule" id="PRU00221"/>
    </source>
</evidence>
<reference evidence="5 6" key="1">
    <citation type="journal article" date="2021" name="G3 (Bethesda)">
        <title>Improved contiguity of the threespine stickleback genome using long-read sequencing.</title>
        <authorList>
            <person name="Nath S."/>
            <person name="Shaw D.E."/>
            <person name="White M.A."/>
        </authorList>
    </citation>
    <scope>NUCLEOTIDE SEQUENCE [LARGE SCALE GENOMIC DNA]</scope>
    <source>
        <strain evidence="5 6">Lake Benthic</strain>
    </source>
</reference>
<keyword evidence="1 3" id="KW-0853">WD repeat</keyword>
<dbReference type="Proteomes" id="UP000007635">
    <property type="component" value="Chromosome XVIII"/>
</dbReference>
<evidence type="ECO:0000256" key="4">
    <source>
        <dbReference type="SAM" id="MobiDB-lite"/>
    </source>
</evidence>
<proteinExistence type="predicted"/>
<evidence type="ECO:0000256" key="2">
    <source>
        <dbReference type="ARBA" id="ARBA00022737"/>
    </source>
</evidence>
<reference evidence="5" key="3">
    <citation type="submission" date="2025-09" db="UniProtKB">
        <authorList>
            <consortium name="Ensembl"/>
        </authorList>
    </citation>
    <scope>IDENTIFICATION</scope>
</reference>
<dbReference type="PANTHER" id="PTHR44472:SF1">
    <property type="entry name" value="DDB1 AND CUL4 ASSOCIATED FACTOR 4"/>
    <property type="match status" value="1"/>
</dbReference>
<evidence type="ECO:0000313" key="5">
    <source>
        <dbReference type="Ensembl" id="ENSGACP00000017199.2"/>
    </source>
</evidence>
<dbReference type="GeneTree" id="ENSGT00940000164083"/>
<dbReference type="Ensembl" id="ENSGACT00000017233.2">
    <property type="protein sequence ID" value="ENSGACP00000017199.2"/>
    <property type="gene ID" value="ENSGACG00000012994.2"/>
</dbReference>
<dbReference type="GO" id="GO:0080008">
    <property type="term" value="C:Cul4-RING E3 ubiquitin ligase complex"/>
    <property type="evidence" value="ECO:0007669"/>
    <property type="project" value="TreeGrafter"/>
</dbReference>
<organism evidence="5 6">
    <name type="scientific">Gasterosteus aculeatus aculeatus</name>
    <name type="common">three-spined stickleback</name>
    <dbReference type="NCBI Taxonomy" id="481459"/>
    <lineage>
        <taxon>Eukaryota</taxon>
        <taxon>Metazoa</taxon>
        <taxon>Chordata</taxon>
        <taxon>Craniata</taxon>
        <taxon>Vertebrata</taxon>
        <taxon>Euteleostomi</taxon>
        <taxon>Actinopterygii</taxon>
        <taxon>Neopterygii</taxon>
        <taxon>Teleostei</taxon>
        <taxon>Neoteleostei</taxon>
        <taxon>Acanthomorphata</taxon>
        <taxon>Eupercaria</taxon>
        <taxon>Perciformes</taxon>
        <taxon>Cottioidei</taxon>
        <taxon>Gasterosteales</taxon>
        <taxon>Gasterosteidae</taxon>
        <taxon>Gasterosteus</taxon>
    </lineage>
</organism>
<protein>
    <recommendedName>
        <fullName evidence="7">WD repeat domain 21</fullName>
    </recommendedName>
</protein>
<dbReference type="Gene3D" id="2.130.10.10">
    <property type="entry name" value="YVTN repeat-like/Quinoprotein amine dehydrogenase"/>
    <property type="match status" value="1"/>
</dbReference>